<evidence type="ECO:0000313" key="3">
    <source>
        <dbReference type="EMBL" id="KAK2109969.1"/>
    </source>
</evidence>
<organism evidence="3 4">
    <name type="scientific">Saguinus oedipus</name>
    <name type="common">Cotton-top tamarin</name>
    <name type="synonym">Oedipomidas oedipus</name>
    <dbReference type="NCBI Taxonomy" id="9490"/>
    <lineage>
        <taxon>Eukaryota</taxon>
        <taxon>Metazoa</taxon>
        <taxon>Chordata</taxon>
        <taxon>Craniata</taxon>
        <taxon>Vertebrata</taxon>
        <taxon>Euteleostomi</taxon>
        <taxon>Mammalia</taxon>
        <taxon>Eutheria</taxon>
        <taxon>Euarchontoglires</taxon>
        <taxon>Primates</taxon>
        <taxon>Haplorrhini</taxon>
        <taxon>Platyrrhini</taxon>
        <taxon>Cebidae</taxon>
        <taxon>Callitrichinae</taxon>
        <taxon>Saguinus</taxon>
    </lineage>
</organism>
<comment type="domain">
    <text evidence="1">The N-terminal region may be exposed to the interior of the granule, whereas the C-terminal portion may be embedded in the membrane. During phagocytosis and degranulation, proteases may be released and activated and cleave BPI at the junction of the N- and C-terminal portions of the molecule, providing controlled release of the N-terminal antibacterial fragment when bacteria are ingested.</text>
</comment>
<comment type="domain">
    <text evidence="1">The N- and C-terminal barrels adopt an identical fold despite having only 13% of conserved residues.</text>
</comment>
<dbReference type="SUPFAM" id="SSF55394">
    <property type="entry name" value="Bactericidal permeability-increasing protein, BPI"/>
    <property type="match status" value="1"/>
</dbReference>
<dbReference type="Proteomes" id="UP001266305">
    <property type="component" value="Unassembled WGS sequence"/>
</dbReference>
<dbReference type="InterPro" id="IPR017942">
    <property type="entry name" value="Lipid-bd_serum_glycop_N"/>
</dbReference>
<keyword evidence="1" id="KW-0732">Signal</keyword>
<dbReference type="Gene3D" id="3.15.10.10">
    <property type="entry name" value="Bactericidal permeability-increasing protein, domain 1"/>
    <property type="match status" value="1"/>
</dbReference>
<keyword evidence="1" id="KW-1015">Disulfide bond</keyword>
<protein>
    <recommendedName>
        <fullName evidence="1">Bactericidal permeability-increasing protein</fullName>
        <shortName evidence="1">BPI</shortName>
    </recommendedName>
</protein>
<evidence type="ECO:0000259" key="2">
    <source>
        <dbReference type="SMART" id="SM00328"/>
    </source>
</evidence>
<comment type="subunit">
    <text evidence="1">Monomer. Homodimer; disulfide-linked.</text>
</comment>
<comment type="function">
    <text evidence="1">The cytotoxic action of BPI is limited to many species of Gram-negative bacteria; this specificity may be explained by a strong affinity of the very basic N-terminal half for the negatively charged lipopolysaccharides that are unique to the Gram-negative bacterial outer envelope.</text>
</comment>
<keyword evidence="1" id="KW-0044">Antibiotic</keyword>
<dbReference type="PANTHER" id="PTHR10504:SF84">
    <property type="entry name" value="BACTERICIDAL PERMEABILITY-INCREASING PROTEIN"/>
    <property type="match status" value="1"/>
</dbReference>
<evidence type="ECO:0000313" key="4">
    <source>
        <dbReference type="Proteomes" id="UP001266305"/>
    </source>
</evidence>
<dbReference type="PANTHER" id="PTHR10504">
    <property type="entry name" value="BACTERICIDAL PERMEABILITY-INCREASING BPI PROTEIN-RELATED"/>
    <property type="match status" value="1"/>
</dbReference>
<comment type="subcellular location">
    <subcellularLocation>
        <location evidence="1">Secreted</location>
    </subcellularLocation>
</comment>
<reference evidence="3 4" key="1">
    <citation type="submission" date="2023-05" db="EMBL/GenBank/DDBJ databases">
        <title>B98-5 Cell Line De Novo Hybrid Assembly: An Optical Mapping Approach.</title>
        <authorList>
            <person name="Kananen K."/>
            <person name="Auerbach J.A."/>
            <person name="Kautto E."/>
            <person name="Blachly J.S."/>
        </authorList>
    </citation>
    <scope>NUCLEOTIDE SEQUENCE [LARGE SCALE GENOMIC DNA]</scope>
    <source>
        <strain evidence="3">B95-8</strain>
        <tissue evidence="3">Cell line</tissue>
    </source>
</reference>
<dbReference type="InterPro" id="IPR032942">
    <property type="entry name" value="BPI/LBP/Plunc"/>
</dbReference>
<proteinExistence type="predicted"/>
<evidence type="ECO:0000256" key="1">
    <source>
        <dbReference type="RuleBase" id="RU369039"/>
    </source>
</evidence>
<comment type="caution">
    <text evidence="3">The sequence shown here is derived from an EMBL/GenBank/DDBJ whole genome shotgun (WGS) entry which is preliminary data.</text>
</comment>
<keyword evidence="1" id="KW-0964">Secreted</keyword>
<accession>A0ABQ9VKS4</accession>
<keyword evidence="1" id="KW-0325">Glycoprotein</keyword>
<keyword evidence="4" id="KW-1185">Reference proteome</keyword>
<keyword evidence="1" id="KW-0391">Immunity</keyword>
<sequence>MNGGLGSRACPAPLSPAPACASDCHPCLLPLATQQGTAALQKELERIKIPDYSGSFKIKHLGKGHYSFYSMDIREFKLPSSQIRMVPDVGLKFSISNANIKISGKWKARKSFLKTSGGFDLSVEGMSISADLKLGSNLTSGKPTVTCSSCSSHISSVHVHISNSKVGYGLPGLRLGGGA</sequence>
<dbReference type="SMART" id="SM00328">
    <property type="entry name" value="BPI1"/>
    <property type="match status" value="1"/>
</dbReference>
<dbReference type="InterPro" id="IPR017943">
    <property type="entry name" value="Bactericidal_perm-incr_a/b_dom"/>
</dbReference>
<keyword evidence="1" id="KW-0929">Antimicrobial</keyword>
<name>A0ABQ9VKS4_SAGOE</name>
<dbReference type="Pfam" id="PF01273">
    <property type="entry name" value="LBP_BPI_CETP"/>
    <property type="match status" value="1"/>
</dbReference>
<gene>
    <name evidence="3" type="ORF">P7K49_009715</name>
</gene>
<dbReference type="EMBL" id="JASSZA010000005">
    <property type="protein sequence ID" value="KAK2109969.1"/>
    <property type="molecule type" value="Genomic_DNA"/>
</dbReference>
<feature type="domain" description="Lipid-binding serum glycoprotein N-terminal" evidence="2">
    <location>
        <begin position="25"/>
        <end position="178"/>
    </location>
</feature>
<keyword evidence="1" id="KW-0399">Innate immunity</keyword>